<feature type="transmembrane region" description="Helical" evidence="1">
    <location>
        <begin position="266"/>
        <end position="288"/>
    </location>
</feature>
<feature type="transmembrane region" description="Helical" evidence="1">
    <location>
        <begin position="134"/>
        <end position="159"/>
    </location>
</feature>
<feature type="transmembrane region" description="Helical" evidence="1">
    <location>
        <begin position="242"/>
        <end position="259"/>
    </location>
</feature>
<keyword evidence="1" id="KW-0812">Transmembrane</keyword>
<feature type="transmembrane region" description="Helical" evidence="1">
    <location>
        <begin position="19"/>
        <end position="37"/>
    </location>
</feature>
<evidence type="ECO:0000256" key="1">
    <source>
        <dbReference type="SAM" id="Phobius"/>
    </source>
</evidence>
<keyword evidence="5" id="KW-1185">Reference proteome</keyword>
<dbReference type="EMBL" id="VIUW01000004">
    <property type="protein sequence ID" value="TWD13875.1"/>
    <property type="molecule type" value="Genomic_DNA"/>
</dbReference>
<dbReference type="AlphaFoldDB" id="A0A560W8M0"/>
<gene>
    <name evidence="4" type="ORF">FB557_2517</name>
</gene>
<keyword evidence="1" id="KW-1133">Transmembrane helix</keyword>
<dbReference type="Proteomes" id="UP000315628">
    <property type="component" value="Unassembled WGS sequence"/>
</dbReference>
<feature type="transmembrane region" description="Helical" evidence="1">
    <location>
        <begin position="204"/>
        <end position="222"/>
    </location>
</feature>
<feature type="transmembrane region" description="Helical" evidence="1">
    <location>
        <begin position="57"/>
        <end position="75"/>
    </location>
</feature>
<reference evidence="4 5" key="1">
    <citation type="submission" date="2019-06" db="EMBL/GenBank/DDBJ databases">
        <title>Sequencing the genomes of 1000 actinobacteria strains.</title>
        <authorList>
            <person name="Klenk H.-P."/>
        </authorList>
    </citation>
    <scope>NUCLEOTIDE SEQUENCE [LARGE SCALE GENOMIC DNA]</scope>
    <source>
        <strain evidence="4 5">DSM 18935</strain>
    </source>
</reference>
<protein>
    <submittedName>
        <fullName evidence="4">Uncharacterized protein DUF418</fullName>
    </submittedName>
</protein>
<sequence>MLPVPAPRDQGDRVLGVDLTRGVAIIAMVIAHVRVWSPYSSEDDLVISSVLAQVNNLASPLFALVMGISVGLVSLRPGVTPAAAIRRDVVRGLLLIATGLALNQLGTFIAIVLQHLGVTLIVGTVLARLRLPVLTIVTAATFLAAPLVNAAARAALPGVQTYRGAPWEQVLEWIVLSPYYRLTNLLPFFLLGVVMAVRHFERRLLVALLAVGATSYLAFVALRLAGFEVQTSGSYLDTLSDVGLAVTTASALILLAPHLPAAPRAILAPVVAVGTVSLSAYVFHVVLIDVLTVDDARRDSAIHWAVAGGLVLAATVGLGWVWWRVVGVGPLERLLAAVTGRLVPEGRSG</sequence>
<organism evidence="4 5">
    <name type="scientific">Marihabitans asiaticum</name>
    <dbReference type="NCBI Taxonomy" id="415218"/>
    <lineage>
        <taxon>Bacteria</taxon>
        <taxon>Bacillati</taxon>
        <taxon>Actinomycetota</taxon>
        <taxon>Actinomycetes</taxon>
        <taxon>Micrococcales</taxon>
        <taxon>Intrasporangiaceae</taxon>
        <taxon>Marihabitans</taxon>
    </lineage>
</organism>
<keyword evidence="1" id="KW-0472">Membrane</keyword>
<dbReference type="RefSeq" id="WP_144857931.1">
    <property type="nucleotide sequence ID" value="NZ_BAAAYT010000002.1"/>
</dbReference>
<dbReference type="InterPro" id="IPR012429">
    <property type="entry name" value="HGSNAT_cat"/>
</dbReference>
<evidence type="ECO:0000259" key="2">
    <source>
        <dbReference type="Pfam" id="PF04235"/>
    </source>
</evidence>
<dbReference type="Pfam" id="PF04235">
    <property type="entry name" value="DUF418"/>
    <property type="match status" value="1"/>
</dbReference>
<evidence type="ECO:0000259" key="3">
    <source>
        <dbReference type="Pfam" id="PF07786"/>
    </source>
</evidence>
<dbReference type="InterPro" id="IPR007349">
    <property type="entry name" value="DUF418"/>
</dbReference>
<evidence type="ECO:0000313" key="5">
    <source>
        <dbReference type="Proteomes" id="UP000315628"/>
    </source>
</evidence>
<accession>A0A560W8M0</accession>
<proteinExistence type="predicted"/>
<evidence type="ECO:0000313" key="4">
    <source>
        <dbReference type="EMBL" id="TWD13875.1"/>
    </source>
</evidence>
<feature type="domain" description="Heparan-alpha-glucosaminide N-acetyltransferase catalytic" evidence="3">
    <location>
        <begin position="13"/>
        <end position="178"/>
    </location>
</feature>
<dbReference type="OrthoDB" id="4966979at2"/>
<feature type="transmembrane region" description="Helical" evidence="1">
    <location>
        <begin position="300"/>
        <end position="323"/>
    </location>
</feature>
<dbReference type="Pfam" id="PF07786">
    <property type="entry name" value="HGSNAT_cat"/>
    <property type="match status" value="1"/>
</dbReference>
<comment type="caution">
    <text evidence="4">The sequence shown here is derived from an EMBL/GenBank/DDBJ whole genome shotgun (WGS) entry which is preliminary data.</text>
</comment>
<name>A0A560W8M0_9MICO</name>
<feature type="domain" description="DUF418" evidence="2">
    <location>
        <begin position="200"/>
        <end position="339"/>
    </location>
</feature>